<dbReference type="InterPro" id="IPR013766">
    <property type="entry name" value="Thioredoxin_domain"/>
</dbReference>
<comment type="subcellular location">
    <subcellularLocation>
        <location evidence="1">Cell envelope</location>
    </subcellularLocation>
</comment>
<dbReference type="SUPFAM" id="SSF52833">
    <property type="entry name" value="Thioredoxin-like"/>
    <property type="match status" value="1"/>
</dbReference>
<dbReference type="InterPro" id="IPR000866">
    <property type="entry name" value="AhpC/TSA"/>
</dbReference>
<organism evidence="6 7">
    <name type="scientific">Maribellus comscasis</name>
    <dbReference type="NCBI Taxonomy" id="2681766"/>
    <lineage>
        <taxon>Bacteria</taxon>
        <taxon>Pseudomonadati</taxon>
        <taxon>Bacteroidota</taxon>
        <taxon>Bacteroidia</taxon>
        <taxon>Marinilabiliales</taxon>
        <taxon>Prolixibacteraceae</taxon>
        <taxon>Maribellus</taxon>
    </lineage>
</organism>
<keyword evidence="3" id="KW-1015">Disulfide bond</keyword>
<evidence type="ECO:0000313" key="6">
    <source>
        <dbReference type="EMBL" id="QGY46876.1"/>
    </source>
</evidence>
<dbReference type="GO" id="GO:0030313">
    <property type="term" value="C:cell envelope"/>
    <property type="evidence" value="ECO:0007669"/>
    <property type="project" value="UniProtKB-SubCell"/>
</dbReference>
<name>A0A6I6JUW4_9BACT</name>
<dbReference type="InterPro" id="IPR050553">
    <property type="entry name" value="Thioredoxin_ResA/DsbE_sf"/>
</dbReference>
<evidence type="ECO:0000256" key="2">
    <source>
        <dbReference type="ARBA" id="ARBA00022748"/>
    </source>
</evidence>
<keyword evidence="2" id="KW-0201">Cytochrome c-type biogenesis</keyword>
<dbReference type="Pfam" id="PF00578">
    <property type="entry name" value="AhpC-TSA"/>
    <property type="match status" value="1"/>
</dbReference>
<dbReference type="GO" id="GO:0016209">
    <property type="term" value="F:antioxidant activity"/>
    <property type="evidence" value="ECO:0007669"/>
    <property type="project" value="InterPro"/>
</dbReference>
<dbReference type="GO" id="GO:0016491">
    <property type="term" value="F:oxidoreductase activity"/>
    <property type="evidence" value="ECO:0007669"/>
    <property type="project" value="InterPro"/>
</dbReference>
<evidence type="ECO:0000256" key="3">
    <source>
        <dbReference type="ARBA" id="ARBA00023157"/>
    </source>
</evidence>
<dbReference type="AlphaFoldDB" id="A0A6I6JUW4"/>
<sequence length="377" mass="43340">MKNLSTLFLVIALFSCQDRTKTEFVISGNIEDAPDSTIVQLRARYGNVTQLVATDTIIDGNFEFRDTLEARPAKMVLVATDWKNFSGTCQFWADYTKINITGKGKYLSAWEVESNIPEQIAMNKFKNKTKESDIKGDSLNYVLRNNLGDVELEKKIIEERHKNYALKLKEEFEVLKNGIHSQTALEKLSNYLKNAENYEVEVDKKLVKSLYDNMDIKYRESTFGEGIFFKIANTNIPQVGEKFVNVTLFDLEGNSHELNDYLDKYILLDFWTLGCTHCKDAHHGLKNLQKKYEKNLQVVGINVDVNKQLWEEATQRDNISWVNLSDGKGTHAGVYAQYGGKALPTFIFINPNGKIIERWQGFKEGIFEEKLSKYFQN</sequence>
<protein>
    <submittedName>
        <fullName evidence="6">Redoxin domain-containing protein</fullName>
    </submittedName>
</protein>
<evidence type="ECO:0000259" key="5">
    <source>
        <dbReference type="PROSITE" id="PS51352"/>
    </source>
</evidence>
<evidence type="ECO:0000313" key="7">
    <source>
        <dbReference type="Proteomes" id="UP000428260"/>
    </source>
</evidence>
<dbReference type="EMBL" id="CP046401">
    <property type="protein sequence ID" value="QGY46876.1"/>
    <property type="molecule type" value="Genomic_DNA"/>
</dbReference>
<accession>A0A6I6JUW4</accession>
<reference evidence="6 7" key="1">
    <citation type="submission" date="2019-11" db="EMBL/GenBank/DDBJ databases">
        <authorList>
            <person name="Zheng R.K."/>
            <person name="Sun C.M."/>
        </authorList>
    </citation>
    <scope>NUCLEOTIDE SEQUENCE [LARGE SCALE GENOMIC DNA]</scope>
    <source>
        <strain evidence="6 7">WC007</strain>
    </source>
</reference>
<dbReference type="GO" id="GO:0017004">
    <property type="term" value="P:cytochrome complex assembly"/>
    <property type="evidence" value="ECO:0007669"/>
    <property type="project" value="UniProtKB-KW"/>
</dbReference>
<dbReference type="Proteomes" id="UP000428260">
    <property type="component" value="Chromosome"/>
</dbReference>
<proteinExistence type="predicted"/>
<keyword evidence="4" id="KW-0676">Redox-active center</keyword>
<dbReference type="PROSITE" id="PS51257">
    <property type="entry name" value="PROKAR_LIPOPROTEIN"/>
    <property type="match status" value="1"/>
</dbReference>
<gene>
    <name evidence="6" type="ORF">GM418_25420</name>
</gene>
<dbReference type="KEGG" id="mcos:GM418_25420"/>
<evidence type="ECO:0000256" key="4">
    <source>
        <dbReference type="ARBA" id="ARBA00023284"/>
    </source>
</evidence>
<dbReference type="PANTHER" id="PTHR42852">
    <property type="entry name" value="THIOL:DISULFIDE INTERCHANGE PROTEIN DSBE"/>
    <property type="match status" value="1"/>
</dbReference>
<evidence type="ECO:0000256" key="1">
    <source>
        <dbReference type="ARBA" id="ARBA00004196"/>
    </source>
</evidence>
<dbReference type="InterPro" id="IPR036249">
    <property type="entry name" value="Thioredoxin-like_sf"/>
</dbReference>
<dbReference type="PROSITE" id="PS51352">
    <property type="entry name" value="THIOREDOXIN_2"/>
    <property type="match status" value="1"/>
</dbReference>
<dbReference type="CDD" id="cd02966">
    <property type="entry name" value="TlpA_like_family"/>
    <property type="match status" value="1"/>
</dbReference>
<keyword evidence="7" id="KW-1185">Reference proteome</keyword>
<feature type="domain" description="Thioredoxin" evidence="5">
    <location>
        <begin position="237"/>
        <end position="377"/>
    </location>
</feature>
<dbReference type="PANTHER" id="PTHR42852:SF6">
    <property type="entry name" value="THIOL:DISULFIDE INTERCHANGE PROTEIN DSBE"/>
    <property type="match status" value="1"/>
</dbReference>
<dbReference type="Gene3D" id="3.40.30.10">
    <property type="entry name" value="Glutaredoxin"/>
    <property type="match status" value="1"/>
</dbReference>
<dbReference type="RefSeq" id="WP_158870204.1">
    <property type="nucleotide sequence ID" value="NZ_CP046401.1"/>
</dbReference>